<dbReference type="RefSeq" id="WP_013783890.1">
    <property type="nucleotide sequence ID" value="NC_015554.1"/>
</dbReference>
<feature type="transmembrane region" description="Helical" evidence="1">
    <location>
        <begin position="12"/>
        <end position="32"/>
    </location>
</feature>
<evidence type="ECO:0000313" key="2">
    <source>
        <dbReference type="EMBL" id="AEF02950.1"/>
    </source>
</evidence>
<reference evidence="2 3" key="1">
    <citation type="journal article" date="2011" name="J. Bacteriol.">
        <title>Complete genome sequence of the polycyclic aromatic hydrocarbon-degrading bacterium Alteromonas sp. strain SN2.</title>
        <authorList>
            <person name="Jin H.M."/>
            <person name="Jeong H."/>
            <person name="Moon E.J."/>
            <person name="Math R.K."/>
            <person name="Lee K."/>
            <person name="Kim H.J."/>
            <person name="Jeon C.O."/>
            <person name="Oh T.K."/>
            <person name="Kim J.F."/>
        </authorList>
    </citation>
    <scope>NUCLEOTIDE SEQUENCE [LARGE SCALE GENOMIC DNA]</scope>
    <source>
        <strain evidence="3">JCM 17741 / KACC 18427 / KCTC 11700BP / SN2</strain>
    </source>
</reference>
<evidence type="ECO:0000313" key="3">
    <source>
        <dbReference type="Proteomes" id="UP000000683"/>
    </source>
</evidence>
<dbReference type="Pfam" id="PF12966">
    <property type="entry name" value="AtpR"/>
    <property type="match status" value="1"/>
</dbReference>
<dbReference type="Proteomes" id="UP000000683">
    <property type="component" value="Chromosome"/>
</dbReference>
<keyword evidence="1" id="KW-1133">Transmembrane helix</keyword>
<sequence>MIPIDNLSLTSLILPFLIGTMLGCCFFYALWFTVKKGMNATHPALWFLSSLLLRMGTAISVFYWVGNNDIWRLSACLAGFVIGRILMTKITNNANPTGAEKGALHHAP</sequence>
<dbReference type="HOGENOM" id="CLU_155951_0_0_6"/>
<feature type="transmembrane region" description="Helical" evidence="1">
    <location>
        <begin position="70"/>
        <end position="87"/>
    </location>
</feature>
<dbReference type="NCBIfam" id="TIGR03165">
    <property type="entry name" value="F1F0_chp_2"/>
    <property type="match status" value="1"/>
</dbReference>
<name>F5Z7A7_ALTNA</name>
<dbReference type="AlphaFoldDB" id="F5Z7A7"/>
<protein>
    <recommendedName>
        <fullName evidence="4">F1/F0 ATPase, Methanosarcina type, subunit 2</fullName>
    </recommendedName>
</protein>
<proteinExistence type="predicted"/>
<dbReference type="OrthoDB" id="467414at2"/>
<gene>
    <name evidence="2" type="ordered locus">ambt_07085</name>
</gene>
<keyword evidence="1" id="KW-0472">Membrane</keyword>
<keyword evidence="3" id="KW-1185">Reference proteome</keyword>
<keyword evidence="1" id="KW-0812">Transmembrane</keyword>
<dbReference type="eggNOG" id="ENOG5031T9Z">
    <property type="taxonomic scope" value="Bacteria"/>
</dbReference>
<dbReference type="EMBL" id="CP002339">
    <property type="protein sequence ID" value="AEF02950.1"/>
    <property type="molecule type" value="Genomic_DNA"/>
</dbReference>
<evidence type="ECO:0008006" key="4">
    <source>
        <dbReference type="Google" id="ProtNLM"/>
    </source>
</evidence>
<dbReference type="InterPro" id="IPR017581">
    <property type="entry name" value="AtpR-like"/>
</dbReference>
<evidence type="ECO:0000256" key="1">
    <source>
        <dbReference type="SAM" id="Phobius"/>
    </source>
</evidence>
<accession>F5Z7A7</accession>
<feature type="transmembrane region" description="Helical" evidence="1">
    <location>
        <begin position="44"/>
        <end position="64"/>
    </location>
</feature>
<organism evidence="2 3">
    <name type="scientific">Alteromonas naphthalenivorans</name>
    <dbReference type="NCBI Taxonomy" id="715451"/>
    <lineage>
        <taxon>Bacteria</taxon>
        <taxon>Pseudomonadati</taxon>
        <taxon>Pseudomonadota</taxon>
        <taxon>Gammaproteobacteria</taxon>
        <taxon>Alteromonadales</taxon>
        <taxon>Alteromonadaceae</taxon>
        <taxon>Alteromonas/Salinimonas group</taxon>
        <taxon>Alteromonas</taxon>
    </lineage>
</organism>
<dbReference type="KEGG" id="alt:ambt_07085"/>